<gene>
    <name evidence="1" type="ORF">TU35_006290</name>
</gene>
<accession>A0ACC6V1N8</accession>
<proteinExistence type="predicted"/>
<evidence type="ECO:0000313" key="1">
    <source>
        <dbReference type="EMBL" id="MFB6490837.1"/>
    </source>
</evidence>
<evidence type="ECO:0000313" key="2">
    <source>
        <dbReference type="Proteomes" id="UP000033636"/>
    </source>
</evidence>
<dbReference type="EMBL" id="JZWT02000015">
    <property type="protein sequence ID" value="MFB6490837.1"/>
    <property type="molecule type" value="Genomic_DNA"/>
</dbReference>
<name>A0ACC6V1N8_9CREN</name>
<comment type="caution">
    <text evidence="1">The sequence shown here is derived from an EMBL/GenBank/DDBJ whole genome shotgun (WGS) entry which is preliminary data.</text>
</comment>
<reference evidence="1" key="1">
    <citation type="submission" date="2024-07" db="EMBL/GenBank/DDBJ databases">
        <title>Metagenome and Metagenome-Assembled Genomes of Archaea from a hot spring from the geothermal field of Los Azufres, Mexico.</title>
        <authorList>
            <person name="Marin-Paredes R."/>
            <person name="Martinez-Romero E."/>
            <person name="Servin-Garciduenas L.E."/>
        </authorList>
    </citation>
    <scope>NUCLEOTIDE SEQUENCE</scope>
</reference>
<protein>
    <submittedName>
        <fullName evidence="1">Helix-turn-helix transcriptional regulator</fullName>
    </submittedName>
</protein>
<sequence length="319" mass="32869">MAAGGDYLDPAPYLTPAPHPAAPRLRRSLGFTLKCSTTSPTMLIINLTIPPLIILYLAPTILSNASLPAPPLSQVAAYMPNGTPIPSWVVGGRLYVLQDGEPAVVEYVPQYTNTSGVLALSVEAAGGAVAVAPPGIMIYDISPPNYSIVAVNKSGLYIAIRASNATIKYAPIAITISSTATSSTTTAAATTATAPAKTTSAPSTTAASSSSATSAALPVAIAYYVYAAVAAAAATAAIYFLAARLSSRREDCAGLSDTDLYILRALDKLGGRAARPALAQALGLPASTLHKHLHKLSRYGYIRLVAESGVQKVELLKKC</sequence>
<dbReference type="Proteomes" id="UP000033636">
    <property type="component" value="Unassembled WGS sequence"/>
</dbReference>
<organism evidence="1 2">
    <name type="scientific">Thermoproteus sp. AZ2</name>
    <dbReference type="NCBI Taxonomy" id="1609232"/>
    <lineage>
        <taxon>Archaea</taxon>
        <taxon>Thermoproteota</taxon>
        <taxon>Thermoprotei</taxon>
        <taxon>Thermoproteales</taxon>
        <taxon>Thermoproteaceae</taxon>
        <taxon>Thermoproteus</taxon>
    </lineage>
</organism>